<proteinExistence type="predicted"/>
<reference evidence="2 3" key="1">
    <citation type="submission" date="2020-02" db="EMBL/GenBank/DDBJ databases">
        <title>Whole-genome analyses of novel actinobacteria.</title>
        <authorList>
            <person name="Sahin N."/>
        </authorList>
    </citation>
    <scope>NUCLEOTIDE SEQUENCE [LARGE SCALE GENOMIC DNA]</scope>
    <source>
        <strain evidence="2 3">A7024</strain>
    </source>
</reference>
<evidence type="ECO:0000259" key="1">
    <source>
        <dbReference type="Pfam" id="PF12770"/>
    </source>
</evidence>
<dbReference type="InterPro" id="IPR024983">
    <property type="entry name" value="CHAT_dom"/>
</dbReference>
<gene>
    <name evidence="2" type="ORF">G5C51_29465</name>
</gene>
<dbReference type="EMBL" id="JAAKZV010000176">
    <property type="protein sequence ID" value="NGN68016.1"/>
    <property type="molecule type" value="Genomic_DNA"/>
</dbReference>
<name>A0A6G4U8I5_9ACTN</name>
<sequence length="985" mass="104482">AGAAGQLRELLRHSGEQSASAGAIWRELDELERTAGSGADAVAQLAAGSGRLLAEAATVASPLLRAAGAILLSHALDDGEPGQAARLGPLVDELRQCGPTAVECRVVADLCHHAMDAGADVELADRALDLLRTGLDGPEPLPDHERADLLALTAYLHRQRYLREHEAEDLRRALAAIDEADTLAGPGHPDADVIRDGRVSIHEMLSGPATTGSDRRAIFEDPSAAPEMRARSALGIVQELITRYQTRGDSAALEEAVDLAEEALRLHPGPDDRLWWRLMRAAQPYALLGWHISDPAKLDRAVELSGQALALLPADHPAAAGLLNEFGSELHMRSALAGPEEGMTGLREAIHLLRRSAELTPPRSDDHAPFVTNFVMSLWTWWKFTEDERVLDEAIPAAEAALAALDGNPAAERHRARLRTVLATLISLRDKGRPADEATGAKVSDLLRESMAEGNWTNVRVMSGRLGLVLAAAAKDWAGAADIGRQAIGLMPHVTSEALRMTDREYGLAEWAADLARDTCACALSAGRPDEALTLLEQGRAALLGQALSGRRNHDLDQVRALAPRLADELAGLRAELAEAESAMSAGGAAERRHALAARIEELTREVRAVPGLERYLLPPDLAGLRAGLRTGPGAGQAPVVVLNVSGYRCDALVLRPDDDEVPAIRLPKLDAAEAGRRAADFAAAVAALTPPDIRDRPGPRDGRRLHGVVDDTLAWLWEAAVGPVLDALGGAVPRVRWSPTGALTQLPLHAAGERGERAMDRVASSYVPTLRLAAPGAAAAQPRRGTLVVSVPRPRSAAGEQPLDRAAEEAARLAGRLPDAELLDGERAGTRAVLDALGRSRAAHFACHGVNDPESTSRSHLLLHDEPLTVAELMRQRLDGVGLVVLSACHTARGSDRLPDEVLHLASAFQAAGARHAVGSLWRVGDEEAEEFSRVLYDELGSDGRSPADADGACVAAAVDAGARAVRESSPAVVSWAPFIHAGF</sequence>
<dbReference type="RefSeq" id="WP_165241566.1">
    <property type="nucleotide sequence ID" value="NZ_JAAKZV010000176.1"/>
</dbReference>
<comment type="caution">
    <text evidence="2">The sequence shown here is derived from an EMBL/GenBank/DDBJ whole genome shotgun (WGS) entry which is preliminary data.</text>
</comment>
<keyword evidence="3" id="KW-1185">Reference proteome</keyword>
<organism evidence="2 3">
    <name type="scientific">Streptomyces coryli</name>
    <dbReference type="NCBI Taxonomy" id="1128680"/>
    <lineage>
        <taxon>Bacteria</taxon>
        <taxon>Bacillati</taxon>
        <taxon>Actinomycetota</taxon>
        <taxon>Actinomycetes</taxon>
        <taxon>Kitasatosporales</taxon>
        <taxon>Streptomycetaceae</taxon>
        <taxon>Streptomyces</taxon>
    </lineage>
</organism>
<accession>A0A6G4U8I5</accession>
<feature type="non-terminal residue" evidence="2">
    <location>
        <position position="1"/>
    </location>
</feature>
<feature type="domain" description="CHAT" evidence="1">
    <location>
        <begin position="712"/>
        <end position="984"/>
    </location>
</feature>
<dbReference type="Proteomes" id="UP000481583">
    <property type="component" value="Unassembled WGS sequence"/>
</dbReference>
<evidence type="ECO:0000313" key="3">
    <source>
        <dbReference type="Proteomes" id="UP000481583"/>
    </source>
</evidence>
<evidence type="ECO:0000313" key="2">
    <source>
        <dbReference type="EMBL" id="NGN68016.1"/>
    </source>
</evidence>
<dbReference type="Pfam" id="PF12770">
    <property type="entry name" value="CHAT"/>
    <property type="match status" value="1"/>
</dbReference>
<protein>
    <submittedName>
        <fullName evidence="2">CHAT domain-containing protein</fullName>
    </submittedName>
</protein>
<dbReference type="AlphaFoldDB" id="A0A6G4U8I5"/>